<reference evidence="2" key="2">
    <citation type="submission" date="2024-05" db="EMBL/GenBank/DDBJ databases">
        <authorList>
            <person name="Wolfe A."/>
        </authorList>
    </citation>
    <scope>NUCLEOTIDE SEQUENCE</scope>
    <source>
        <strain evidence="2">UMB1064</strain>
    </source>
</reference>
<sequence>MNSSAYTPRSLRRSLRRGRGPRGPLLPPEVPRWKSRSEAFDQAVIDAYAPLDQRWSRQLSHLDIAIDTIPRMQLRPDMYFPEEVVADGPVPLGRLIPAGIDRVGNPTRPCVVVFRRPIERRVSVRVELDQMLQYVLTRLVAVYLGIDPVEVDPSFDENFL</sequence>
<proteinExistence type="predicted"/>
<evidence type="ECO:0000313" key="2">
    <source>
        <dbReference type="EMBL" id="MEO3717032.1"/>
    </source>
</evidence>
<evidence type="ECO:0000256" key="1">
    <source>
        <dbReference type="SAM" id="MobiDB-lite"/>
    </source>
</evidence>
<dbReference type="InterPro" id="IPR038555">
    <property type="entry name" value="Zincin_1_sf"/>
</dbReference>
<dbReference type="Gene3D" id="3.30.2010.20">
    <property type="match status" value="1"/>
</dbReference>
<dbReference type="SUPFAM" id="SSF55486">
    <property type="entry name" value="Metalloproteases ('zincins'), catalytic domain"/>
    <property type="match status" value="1"/>
</dbReference>
<reference evidence="2" key="1">
    <citation type="submission" date="2023-05" db="EMBL/GenBank/DDBJ databases">
        <authorList>
            <person name="Du J."/>
        </authorList>
    </citation>
    <scope>NUCLEOTIDE SEQUENCE</scope>
    <source>
        <strain evidence="2">UMB1064</strain>
    </source>
</reference>
<dbReference type="CDD" id="cd12954">
    <property type="entry name" value="MMP_TTHA0227_like_1"/>
    <property type="match status" value="1"/>
</dbReference>
<evidence type="ECO:0000313" key="3">
    <source>
        <dbReference type="Proteomes" id="UP001223646"/>
    </source>
</evidence>
<comment type="caution">
    <text evidence="2">The sequence shown here is derived from an EMBL/GenBank/DDBJ whole genome shotgun (WGS) entry which is preliminary data.</text>
</comment>
<feature type="compositionally biased region" description="Basic residues" evidence="1">
    <location>
        <begin position="10"/>
        <end position="20"/>
    </location>
</feature>
<dbReference type="AlphaFoldDB" id="A0AAW9SIJ6"/>
<name>A0AAW9SIJ6_CORAY</name>
<gene>
    <name evidence="2" type="ORF">QP460_005445</name>
</gene>
<feature type="region of interest" description="Disordered" evidence="1">
    <location>
        <begin position="1"/>
        <end position="30"/>
    </location>
</feature>
<dbReference type="RefSeq" id="WP_284825874.1">
    <property type="nucleotide sequence ID" value="NZ_JASOOY020000020.1"/>
</dbReference>
<organism evidence="2 3">
    <name type="scientific">Corynebacterium amycolatum</name>
    <dbReference type="NCBI Taxonomy" id="43765"/>
    <lineage>
        <taxon>Bacteria</taxon>
        <taxon>Bacillati</taxon>
        <taxon>Actinomycetota</taxon>
        <taxon>Actinomycetes</taxon>
        <taxon>Mycobacteriales</taxon>
        <taxon>Corynebacteriaceae</taxon>
        <taxon>Corynebacterium</taxon>
    </lineage>
</organism>
<dbReference type="Proteomes" id="UP001223646">
    <property type="component" value="Unassembled WGS sequence"/>
</dbReference>
<protein>
    <submittedName>
        <fullName evidence="2">Metallopeptidase family protein</fullName>
    </submittedName>
</protein>
<dbReference type="EMBL" id="JASOOY020000020">
    <property type="protein sequence ID" value="MEO3717032.1"/>
    <property type="molecule type" value="Genomic_DNA"/>
</dbReference>
<accession>A0AAW9SIJ6</accession>